<evidence type="ECO:0000259" key="2">
    <source>
        <dbReference type="SMART" id="SM00849"/>
    </source>
</evidence>
<evidence type="ECO:0000313" key="3">
    <source>
        <dbReference type="EMBL" id="WDE02444.1"/>
    </source>
</evidence>
<organism evidence="3 4">
    <name type="scientific">Thalassomonas actiniarum</name>
    <dbReference type="NCBI Taxonomy" id="485447"/>
    <lineage>
        <taxon>Bacteria</taxon>
        <taxon>Pseudomonadati</taxon>
        <taxon>Pseudomonadota</taxon>
        <taxon>Gammaproteobacteria</taxon>
        <taxon>Alteromonadales</taxon>
        <taxon>Colwelliaceae</taxon>
        <taxon>Thalassomonas</taxon>
    </lineage>
</organism>
<dbReference type="AlphaFoldDB" id="A0AAF0C732"/>
<dbReference type="SMART" id="SM00849">
    <property type="entry name" value="Lactamase_B"/>
    <property type="match status" value="1"/>
</dbReference>
<dbReference type="KEGG" id="tact:SG35_028970"/>
<feature type="signal peptide" evidence="1">
    <location>
        <begin position="1"/>
        <end position="24"/>
    </location>
</feature>
<dbReference type="Gene3D" id="3.60.15.10">
    <property type="entry name" value="Ribonuclease Z/Hydroxyacylglutathione hydrolase-like"/>
    <property type="match status" value="1"/>
</dbReference>
<dbReference type="EMBL" id="CP059736">
    <property type="protein sequence ID" value="WDE02444.1"/>
    <property type="molecule type" value="Genomic_DNA"/>
</dbReference>
<keyword evidence="1" id="KW-0732">Signal</keyword>
<dbReference type="CDD" id="cd16282">
    <property type="entry name" value="metallo-hydrolase-like_MBL-fold"/>
    <property type="match status" value="1"/>
</dbReference>
<dbReference type="RefSeq" id="WP_053043005.1">
    <property type="nucleotide sequence ID" value="NZ_CP059736.1"/>
</dbReference>
<protein>
    <submittedName>
        <fullName evidence="3">MBL fold metallo-hydrolase</fullName>
    </submittedName>
</protein>
<reference evidence="3 4" key="1">
    <citation type="journal article" date="2015" name="Genome Announc.">
        <title>Draft Genome Sequences of Marine Isolates of Thalassomonas viridans and Thalassomonas actiniarum.</title>
        <authorList>
            <person name="Olonade I."/>
            <person name="van Zyl L.J."/>
            <person name="Trindade M."/>
        </authorList>
    </citation>
    <scope>NUCLEOTIDE SEQUENCE [LARGE SCALE GENOMIC DNA]</scope>
    <source>
        <strain evidence="3 4">A5K-106</strain>
    </source>
</reference>
<accession>A0AAF0C732</accession>
<gene>
    <name evidence="3" type="ORF">SG35_028970</name>
</gene>
<evidence type="ECO:0000256" key="1">
    <source>
        <dbReference type="SAM" id="SignalP"/>
    </source>
</evidence>
<reference evidence="3 4" key="2">
    <citation type="journal article" date="2022" name="Mar. Drugs">
        <title>Bioassay-Guided Fractionation Leads to the Detection of Cholic Acid Generated by the Rare Thalassomonas sp.</title>
        <authorList>
            <person name="Pheiffer F."/>
            <person name="Schneider Y.K."/>
            <person name="Hansen E.H."/>
            <person name="Andersen J.H."/>
            <person name="Isaksson J."/>
            <person name="Busche T."/>
            <person name="R C."/>
            <person name="Kalinowski J."/>
            <person name="Zyl L.V."/>
            <person name="Trindade M."/>
        </authorList>
    </citation>
    <scope>NUCLEOTIDE SEQUENCE [LARGE SCALE GENOMIC DNA]</scope>
    <source>
        <strain evidence="3 4">A5K-106</strain>
    </source>
</reference>
<dbReference type="InterPro" id="IPR036866">
    <property type="entry name" value="RibonucZ/Hydroxyglut_hydro"/>
</dbReference>
<name>A0AAF0C732_9GAMM</name>
<dbReference type="PANTHER" id="PTHR42951:SF20">
    <property type="entry name" value="BETA LACTAMASE"/>
    <property type="match status" value="1"/>
</dbReference>
<proteinExistence type="predicted"/>
<feature type="domain" description="Metallo-beta-lactamase" evidence="2">
    <location>
        <begin position="59"/>
        <end position="244"/>
    </location>
</feature>
<feature type="chain" id="PRO_5042239115" evidence="1">
    <location>
        <begin position="25"/>
        <end position="319"/>
    </location>
</feature>
<evidence type="ECO:0000313" key="4">
    <source>
        <dbReference type="Proteomes" id="UP000032568"/>
    </source>
</evidence>
<keyword evidence="4" id="KW-1185">Reference proteome</keyword>
<sequence length="319" mass="34953">MLKIFKQILLPLALTGLMANSAQATNTAFDFSVTPIAENVYSLVAPSFGLPTPENKGWNSNSHFVVTDKGVLVFDTGSSESIGKEIKKAIKSVTDKPVLWVVNSHSHADHWLGNAAFANSGAEIIASSQATKTMKKYGQQDIDAFSRMTKGATGTTEMAYPASLLAQREKRNLAGVDVEFIFSNNGHSPGDVLMWLPKQKIIFGGDVLNSDWMPIMTPHANIPNLIDTLYAVVGLNPAVVLTGHGSATTVKSVKRDADLLTGVWKLVKDGYKENKKQKEILSQANIILAPKYKALYKNFDSQLKQQVKQMYKKQKEQVI</sequence>
<dbReference type="InterPro" id="IPR050855">
    <property type="entry name" value="NDM-1-like"/>
</dbReference>
<dbReference type="Proteomes" id="UP000032568">
    <property type="component" value="Chromosome pTact"/>
</dbReference>
<dbReference type="PANTHER" id="PTHR42951">
    <property type="entry name" value="METALLO-BETA-LACTAMASE DOMAIN-CONTAINING"/>
    <property type="match status" value="1"/>
</dbReference>
<dbReference type="InterPro" id="IPR001279">
    <property type="entry name" value="Metallo-B-lactamas"/>
</dbReference>
<dbReference type="Pfam" id="PF00753">
    <property type="entry name" value="Lactamase_B"/>
    <property type="match status" value="1"/>
</dbReference>
<dbReference type="SUPFAM" id="SSF56281">
    <property type="entry name" value="Metallo-hydrolase/oxidoreductase"/>
    <property type="match status" value="1"/>
</dbReference>